<evidence type="ECO:0000256" key="3">
    <source>
        <dbReference type="ARBA" id="ARBA00022989"/>
    </source>
</evidence>
<feature type="domain" description="Anoctamin transmembrane" evidence="7">
    <location>
        <begin position="253"/>
        <end position="953"/>
    </location>
</feature>
<protein>
    <recommendedName>
        <fullName evidence="7">Anoctamin transmembrane domain-containing protein</fullName>
    </recommendedName>
</protein>
<dbReference type="EMBL" id="JBGBPQ010000018">
    <property type="protein sequence ID" value="KAL1507509.1"/>
    <property type="molecule type" value="Genomic_DNA"/>
</dbReference>
<comment type="subcellular location">
    <subcellularLocation>
        <location evidence="1">Membrane</location>
        <topology evidence="1">Multi-pass membrane protein</topology>
    </subcellularLocation>
</comment>
<evidence type="ECO:0000313" key="8">
    <source>
        <dbReference type="EMBL" id="KAL1507509.1"/>
    </source>
</evidence>
<evidence type="ECO:0000256" key="4">
    <source>
        <dbReference type="ARBA" id="ARBA00023136"/>
    </source>
</evidence>
<feature type="compositionally biased region" description="Acidic residues" evidence="5">
    <location>
        <begin position="1025"/>
        <end position="1035"/>
    </location>
</feature>
<reference evidence="8 9" key="1">
    <citation type="journal article" date="2024" name="Science">
        <title>Giant polyketide synthase enzymes in the biosynthesis of giant marine polyether toxins.</title>
        <authorList>
            <person name="Fallon T.R."/>
            <person name="Shende V.V."/>
            <person name="Wierzbicki I.H."/>
            <person name="Pendleton A.L."/>
            <person name="Watervoot N.F."/>
            <person name="Auber R.P."/>
            <person name="Gonzalez D.J."/>
            <person name="Wisecaver J.H."/>
            <person name="Moore B.S."/>
        </authorList>
    </citation>
    <scope>NUCLEOTIDE SEQUENCE [LARGE SCALE GENOMIC DNA]</scope>
    <source>
        <strain evidence="8 9">12B1</strain>
    </source>
</reference>
<keyword evidence="2 6" id="KW-0812">Transmembrane</keyword>
<evidence type="ECO:0000313" key="9">
    <source>
        <dbReference type="Proteomes" id="UP001515480"/>
    </source>
</evidence>
<feature type="transmembrane region" description="Helical" evidence="6">
    <location>
        <begin position="532"/>
        <end position="553"/>
    </location>
</feature>
<evidence type="ECO:0000256" key="6">
    <source>
        <dbReference type="SAM" id="Phobius"/>
    </source>
</evidence>
<feature type="transmembrane region" description="Helical" evidence="6">
    <location>
        <begin position="918"/>
        <end position="939"/>
    </location>
</feature>
<proteinExistence type="predicted"/>
<feature type="transmembrane region" description="Helical" evidence="6">
    <location>
        <begin position="639"/>
        <end position="659"/>
    </location>
</feature>
<feature type="transmembrane region" description="Helical" evidence="6">
    <location>
        <begin position="342"/>
        <end position="362"/>
    </location>
</feature>
<dbReference type="InterPro" id="IPR049452">
    <property type="entry name" value="Anoctamin_TM"/>
</dbReference>
<dbReference type="PANTHER" id="PTHR12308">
    <property type="entry name" value="ANOCTAMIN"/>
    <property type="match status" value="1"/>
</dbReference>
<dbReference type="GO" id="GO:0005254">
    <property type="term" value="F:chloride channel activity"/>
    <property type="evidence" value="ECO:0007669"/>
    <property type="project" value="TreeGrafter"/>
</dbReference>
<dbReference type="GO" id="GO:0016020">
    <property type="term" value="C:membrane"/>
    <property type="evidence" value="ECO:0007669"/>
    <property type="project" value="UniProtKB-SubCell"/>
</dbReference>
<feature type="transmembrane region" description="Helical" evidence="6">
    <location>
        <begin position="444"/>
        <end position="473"/>
    </location>
</feature>
<feature type="transmembrane region" description="Helical" evidence="6">
    <location>
        <begin position="493"/>
        <end position="512"/>
    </location>
</feature>
<feature type="region of interest" description="Disordered" evidence="5">
    <location>
        <begin position="1003"/>
        <end position="1035"/>
    </location>
</feature>
<name>A0AB34IV77_PRYPA</name>
<gene>
    <name evidence="8" type="ORF">AB1Y20_008344</name>
</gene>
<dbReference type="InterPro" id="IPR007632">
    <property type="entry name" value="Anoctamin"/>
</dbReference>
<evidence type="ECO:0000256" key="5">
    <source>
        <dbReference type="SAM" id="MobiDB-lite"/>
    </source>
</evidence>
<accession>A0AB34IV77</accession>
<dbReference type="PANTHER" id="PTHR12308:SF73">
    <property type="entry name" value="ANOCTAMIN"/>
    <property type="match status" value="1"/>
</dbReference>
<evidence type="ECO:0000256" key="2">
    <source>
        <dbReference type="ARBA" id="ARBA00022692"/>
    </source>
</evidence>
<evidence type="ECO:0000259" key="7">
    <source>
        <dbReference type="Pfam" id="PF04547"/>
    </source>
</evidence>
<comment type="caution">
    <text evidence="8">The sequence shown here is derived from an EMBL/GenBank/DDBJ whole genome shotgun (WGS) entry which is preliminary data.</text>
</comment>
<evidence type="ECO:0000256" key="1">
    <source>
        <dbReference type="ARBA" id="ARBA00004141"/>
    </source>
</evidence>
<keyword evidence="4 6" id="KW-0472">Membrane</keyword>
<dbReference type="Proteomes" id="UP001515480">
    <property type="component" value="Unassembled WGS sequence"/>
</dbReference>
<sequence>MSGEERGAAVSVESVGKSAKLGLPCGRTVAEKRKAKKKPRAPEEKAELMAEEAMFAGITADVIFTYPLPSADGEEKQEVVARRVETVLAMRAVGLVVIKHVAPDGVTMLLKVSARLPRLLQEAEQLGIEMAVKHEPGELPSYRDFSIAEKANFALKKDAYGWRLFSSLERQRLVLSICEEPRWRGGAELDLDALINDEVFSTYMPVHTAEGDELYRRWASPCALRVYPCREQTGRRARLFPDCGLLAQPLSEVRDYFGEKIAFYFAWLEHYTQLLFALAWLGAVAYALQGGGGGEESCYAQYEGAGQAFWCGVPAVGSVFEARRTGVPADNRSSAAEEEGEVAQYTVLVFSVVVVGWTSLYVETWTRRQNALAHAWDVMDFQEEEQPRPEFLRSYATGRYAAKEKGGSGAMSKRRGFYADASHFVADEEDDEVLVFSRAAHRRVLAWGLPLLATVFVTMVIGMLTIMAVRMIMITSAELKDDKWFGPQNATNWGTALNLVWMMLMNNVYLALAGWINNLENHRTDSEYENQLIYKSMCFQFVNSYFALFYIAFLKGARSISIWDSFGFVNPATREFYKDTCGDKGTQPWSNVLPGCDSSTQAAFDAGLADGSCFTVTVRSDCVDELQLQMFSYAIVKPAVGIALQTFLPMLTGCLKRFVLKRRIRQREKLARKQGKTTRAAVEVSRARSSSAEVRSRQQEEALEKQRQFDLEVCSQMAEPSFAGTFGEYNDKVVQLGYVCLFSGTYPLAPLIYACYNSIEVRTDAQKISRSMRRPRYVGAENIGTWYSVIKLLTWLAIPVNAFLMCFTDLSIRDYLFVPWTATESCRNTTDVSLQTPYARWYGYNTSWEADCSENFKMCFEELGAVEWLPGVDYLFPNSTTTLDFTEFGVCNPSSPLHNDYFCHLCRERVYRVASTRYVSVLVIVGSFVLLKLFLNAAIPDMPTNVRDHIAKQALLVRKLDEEKQKAAQGGPGSALKLAKLLETHSHPQESLLKYTRRTINMDDNDLPPPLEGETVPIDPRDQEWQEDLVSESWM</sequence>
<organism evidence="8 9">
    <name type="scientific">Prymnesium parvum</name>
    <name type="common">Toxic golden alga</name>
    <dbReference type="NCBI Taxonomy" id="97485"/>
    <lineage>
        <taxon>Eukaryota</taxon>
        <taxon>Haptista</taxon>
        <taxon>Haptophyta</taxon>
        <taxon>Prymnesiophyceae</taxon>
        <taxon>Prymnesiales</taxon>
        <taxon>Prymnesiaceae</taxon>
        <taxon>Prymnesium</taxon>
    </lineage>
</organism>
<dbReference type="Pfam" id="PF04547">
    <property type="entry name" value="Anoctamin"/>
    <property type="match status" value="1"/>
</dbReference>
<keyword evidence="9" id="KW-1185">Reference proteome</keyword>
<dbReference type="AlphaFoldDB" id="A0AB34IV77"/>
<keyword evidence="3 6" id="KW-1133">Transmembrane helix</keyword>